<dbReference type="PANTHER" id="PTHR23289:SF2">
    <property type="entry name" value="CYTOCHROME C OXIDASE ASSEMBLY PROTEIN COX15 HOMOLOG"/>
    <property type="match status" value="1"/>
</dbReference>
<dbReference type="GO" id="GO:0016653">
    <property type="term" value="F:oxidoreductase activity, acting on NAD(P)H, heme protein as acceptor"/>
    <property type="evidence" value="ECO:0007669"/>
    <property type="project" value="TreeGrafter"/>
</dbReference>
<comment type="pathway">
    <text evidence="10 12">Porphyrin-containing compound metabolism; heme A biosynthesis; heme A from heme O: step 1/1.</text>
</comment>
<dbReference type="GO" id="GO:0120547">
    <property type="term" value="F:heme A synthase activity"/>
    <property type="evidence" value="ECO:0007669"/>
    <property type="project" value="UniProtKB-EC"/>
</dbReference>
<feature type="transmembrane region" description="Helical" evidence="12">
    <location>
        <begin position="24"/>
        <end position="44"/>
    </location>
</feature>
<dbReference type="PANTHER" id="PTHR23289">
    <property type="entry name" value="CYTOCHROME C OXIDASE ASSEMBLY PROTEIN COX15"/>
    <property type="match status" value="1"/>
</dbReference>
<evidence type="ECO:0000256" key="6">
    <source>
        <dbReference type="ARBA" id="ARBA00023002"/>
    </source>
</evidence>
<keyword evidence="7 12" id="KW-0408">Iron</keyword>
<evidence type="ECO:0000256" key="3">
    <source>
        <dbReference type="ARBA" id="ARBA00022692"/>
    </source>
</evidence>
<comment type="cofactor">
    <cofactor evidence="1 12">
        <name>heme b</name>
        <dbReference type="ChEBI" id="CHEBI:60344"/>
    </cofactor>
</comment>
<evidence type="ECO:0000256" key="1">
    <source>
        <dbReference type="ARBA" id="ARBA00001970"/>
    </source>
</evidence>
<feature type="transmembrane region" description="Helical" evidence="12">
    <location>
        <begin position="331"/>
        <end position="351"/>
    </location>
</feature>
<dbReference type="EC" id="1.17.99.9" evidence="12"/>
<name>A0A178M9G6_9PROT</name>
<dbReference type="InterPro" id="IPR023754">
    <property type="entry name" value="HemeA_Synthase_type2"/>
</dbReference>
<dbReference type="GO" id="GO:0006784">
    <property type="term" value="P:heme A biosynthetic process"/>
    <property type="evidence" value="ECO:0007669"/>
    <property type="project" value="UniProtKB-UniRule"/>
</dbReference>
<keyword evidence="9 12" id="KW-0472">Membrane</keyword>
<proteinExistence type="inferred from homology"/>
<comment type="subunit">
    <text evidence="12">Interacts with CtaB.</text>
</comment>
<feature type="transmembrane region" description="Helical" evidence="12">
    <location>
        <begin position="109"/>
        <end position="127"/>
    </location>
</feature>
<evidence type="ECO:0000256" key="5">
    <source>
        <dbReference type="ARBA" id="ARBA00022989"/>
    </source>
</evidence>
<dbReference type="AlphaFoldDB" id="A0A178M9G6"/>
<dbReference type="Pfam" id="PF02628">
    <property type="entry name" value="COX15-CtaA"/>
    <property type="match status" value="1"/>
</dbReference>
<feature type="transmembrane region" description="Helical" evidence="12">
    <location>
        <begin position="274"/>
        <end position="293"/>
    </location>
</feature>
<dbReference type="GO" id="GO:0005886">
    <property type="term" value="C:plasma membrane"/>
    <property type="evidence" value="ECO:0007669"/>
    <property type="project" value="UniProtKB-SubCell"/>
</dbReference>
<feature type="transmembrane region" description="Helical" evidence="12">
    <location>
        <begin position="215"/>
        <end position="238"/>
    </location>
</feature>
<feature type="transmembrane region" description="Helical" evidence="12">
    <location>
        <begin position="305"/>
        <end position="325"/>
    </location>
</feature>
<accession>A0A178M9G6</accession>
<protein>
    <recommendedName>
        <fullName evidence="12">Heme A synthase</fullName>
        <shortName evidence="12">HAS</shortName>
        <ecNumber evidence="12">1.17.99.9</ecNumber>
    </recommendedName>
    <alternativeName>
        <fullName evidence="12">Cytochrome aa3-controlling protein</fullName>
    </alternativeName>
</protein>
<gene>
    <name evidence="12" type="primary">ctaA</name>
    <name evidence="13" type="ORF">A6A04_07625</name>
</gene>
<evidence type="ECO:0000256" key="7">
    <source>
        <dbReference type="ARBA" id="ARBA00023004"/>
    </source>
</evidence>
<feature type="transmembrane region" description="Helical" evidence="12">
    <location>
        <begin position="174"/>
        <end position="194"/>
    </location>
</feature>
<organism evidence="13 14">
    <name type="scientific">Paramagnetospirillum marisnigri</name>
    <dbReference type="NCBI Taxonomy" id="1285242"/>
    <lineage>
        <taxon>Bacteria</taxon>
        <taxon>Pseudomonadati</taxon>
        <taxon>Pseudomonadota</taxon>
        <taxon>Alphaproteobacteria</taxon>
        <taxon>Rhodospirillales</taxon>
        <taxon>Magnetospirillaceae</taxon>
        <taxon>Paramagnetospirillum</taxon>
    </lineage>
</organism>
<feature type="transmembrane region" description="Helical" evidence="12">
    <location>
        <begin position="139"/>
        <end position="162"/>
    </location>
</feature>
<dbReference type="Proteomes" id="UP000078428">
    <property type="component" value="Unassembled WGS sequence"/>
</dbReference>
<evidence type="ECO:0000256" key="2">
    <source>
        <dbReference type="ARBA" id="ARBA00004141"/>
    </source>
</evidence>
<dbReference type="EMBL" id="LWQT01000109">
    <property type="protein sequence ID" value="OAN44688.1"/>
    <property type="molecule type" value="Genomic_DNA"/>
</dbReference>
<keyword evidence="3 12" id="KW-0812">Transmembrane</keyword>
<keyword evidence="12" id="KW-1003">Cell membrane</keyword>
<evidence type="ECO:0000256" key="9">
    <source>
        <dbReference type="ARBA" id="ARBA00023136"/>
    </source>
</evidence>
<dbReference type="STRING" id="1285242.A6A04_07625"/>
<comment type="similarity">
    <text evidence="12">Belongs to the COX15/CtaA family. Type 2 subfamily.</text>
</comment>
<evidence type="ECO:0000256" key="4">
    <source>
        <dbReference type="ARBA" id="ARBA00022723"/>
    </source>
</evidence>
<reference evidence="13 14" key="1">
    <citation type="submission" date="2016-04" db="EMBL/GenBank/DDBJ databases">
        <title>Draft genome sequence of freshwater magnetotactic bacteria Magnetospirillum marisnigri SP-1 and Magnetospirillum moscoviense BB-1.</title>
        <authorList>
            <person name="Koziaeva V."/>
            <person name="Dziuba M.V."/>
            <person name="Ivanov T.M."/>
            <person name="Kuznetsov B."/>
            <person name="Grouzdev D.S."/>
        </authorList>
    </citation>
    <scope>NUCLEOTIDE SEQUENCE [LARGE SCALE GENOMIC DNA]</scope>
    <source>
        <strain evidence="13 14">SP-1</strain>
    </source>
</reference>
<comment type="caution">
    <text evidence="13">The sequence shown here is derived from an EMBL/GenBank/DDBJ whole genome shotgun (WGS) entry which is preliminary data.</text>
</comment>
<comment type="subcellular location">
    <subcellularLocation>
        <location evidence="12">Cell membrane</location>
        <topology evidence="12">Multi-pass membrane protein</topology>
    </subcellularLocation>
    <subcellularLocation>
        <location evidence="2">Membrane</location>
        <topology evidence="2">Multi-pass membrane protein</topology>
    </subcellularLocation>
</comment>
<feature type="binding site" description="axial binding residue" evidence="12">
    <location>
        <position position="336"/>
    </location>
    <ligand>
        <name>heme</name>
        <dbReference type="ChEBI" id="CHEBI:30413"/>
    </ligand>
    <ligandPart>
        <name>Fe</name>
        <dbReference type="ChEBI" id="CHEBI:18248"/>
    </ligandPart>
</feature>
<keyword evidence="14" id="KW-1185">Reference proteome</keyword>
<comment type="catalytic activity">
    <reaction evidence="11">
        <text>Fe(II)-heme o + 2 A + H2O = Fe(II)-heme a + 2 AH2</text>
        <dbReference type="Rhea" id="RHEA:63388"/>
        <dbReference type="ChEBI" id="CHEBI:13193"/>
        <dbReference type="ChEBI" id="CHEBI:15377"/>
        <dbReference type="ChEBI" id="CHEBI:17499"/>
        <dbReference type="ChEBI" id="CHEBI:60530"/>
        <dbReference type="ChEBI" id="CHEBI:61715"/>
        <dbReference type="EC" id="1.17.99.9"/>
    </reaction>
    <physiologicalReaction direction="left-to-right" evidence="11">
        <dbReference type="Rhea" id="RHEA:63389"/>
    </physiologicalReaction>
</comment>
<comment type="function">
    <text evidence="12">Catalyzes the conversion of heme O to heme A by two successive hydroxylations of the methyl group at C8. The first hydroxylation forms heme I, the second hydroxylation results in an unstable dihydroxymethyl group, which spontaneously dehydrates, resulting in the formyl group of heme A.</text>
</comment>
<keyword evidence="8 12" id="KW-0350">Heme biosynthesis</keyword>
<evidence type="ECO:0000256" key="12">
    <source>
        <dbReference type="HAMAP-Rule" id="MF_01665"/>
    </source>
</evidence>
<keyword evidence="4 12" id="KW-0479">Metal-binding</keyword>
<dbReference type="InterPro" id="IPR003780">
    <property type="entry name" value="COX15/CtaA_fam"/>
</dbReference>
<keyword evidence="5 12" id="KW-1133">Transmembrane helix</keyword>
<evidence type="ECO:0000313" key="14">
    <source>
        <dbReference type="Proteomes" id="UP000078428"/>
    </source>
</evidence>
<sequence>MVKGLVRSMNESRLGAPGATQRPVAIWLLVCCFMVAVMVLLGGLTRLTHSGLSMVEWEPIRGIIPPLTDADWHLFFEKYKQSPEYKLVNAGMTLAGFKGIFWLEYIHRVWGRLIGLVFFIPFLWLALSGRIGKALIPRLIGLFALGAAQGGMGWIMVASGLVDNPAVSHYRLTAHLGLAFLIHGWMFWMALGILADLAESPRRLPEGGRAMARSWLHLLLILVVVTLLFGGLVAGLRAGLVFNTWPLMDGQLIPKGLFATGIHELFEDHMTVQFTHRTLAEITVVVALGGWWLCWRRLGASTPAVIHWVAAMAVSQVILGIGTLVMAVPVWLASAHQMGAMALLTLCLWAMHDLTRRG</sequence>
<dbReference type="UniPathway" id="UPA00269">
    <property type="reaction ID" value="UER00713"/>
</dbReference>
<dbReference type="HAMAP" id="MF_01665">
    <property type="entry name" value="HemeA_synth_type2"/>
    <property type="match status" value="1"/>
</dbReference>
<feature type="binding site" description="axial binding residue" evidence="12">
    <location>
        <position position="276"/>
    </location>
    <ligand>
        <name>heme</name>
        <dbReference type="ChEBI" id="CHEBI:30413"/>
    </ligand>
    <ligandPart>
        <name>Fe</name>
        <dbReference type="ChEBI" id="CHEBI:18248"/>
    </ligandPart>
</feature>
<evidence type="ECO:0000313" key="13">
    <source>
        <dbReference type="EMBL" id="OAN44688.1"/>
    </source>
</evidence>
<evidence type="ECO:0000256" key="10">
    <source>
        <dbReference type="ARBA" id="ARBA00044501"/>
    </source>
</evidence>
<keyword evidence="6 12" id="KW-0560">Oxidoreductase</keyword>
<dbReference type="GO" id="GO:0046872">
    <property type="term" value="F:metal ion binding"/>
    <property type="evidence" value="ECO:0007669"/>
    <property type="project" value="UniProtKB-KW"/>
</dbReference>
<evidence type="ECO:0000256" key="11">
    <source>
        <dbReference type="ARBA" id="ARBA00048044"/>
    </source>
</evidence>
<evidence type="ECO:0000256" key="8">
    <source>
        <dbReference type="ARBA" id="ARBA00023133"/>
    </source>
</evidence>